<evidence type="ECO:0000256" key="6">
    <source>
        <dbReference type="SAM" id="Phobius"/>
    </source>
</evidence>
<evidence type="ECO:0000313" key="8">
    <source>
        <dbReference type="EMBL" id="PIQ86584.1"/>
    </source>
</evidence>
<dbReference type="PANTHER" id="PTHR23504:SF15">
    <property type="entry name" value="MAJOR FACILITATOR SUPERFAMILY (MFS) PROFILE DOMAIN-CONTAINING PROTEIN"/>
    <property type="match status" value="1"/>
</dbReference>
<organism evidence="8 9">
    <name type="scientific">Candidatus Abzuiibacterium crystallinum</name>
    <dbReference type="NCBI Taxonomy" id="1974748"/>
    <lineage>
        <taxon>Bacteria</taxon>
        <taxon>Pseudomonadati</taxon>
        <taxon>Candidatus Omnitrophota</taxon>
        <taxon>Candidatus Abzuiibacterium</taxon>
    </lineage>
</organism>
<keyword evidence="3 6" id="KW-0812">Transmembrane</keyword>
<keyword evidence="2" id="KW-0813">Transport</keyword>
<dbReference type="GO" id="GO:0022857">
    <property type="term" value="F:transmembrane transporter activity"/>
    <property type="evidence" value="ECO:0007669"/>
    <property type="project" value="InterPro"/>
</dbReference>
<dbReference type="Pfam" id="PF07690">
    <property type="entry name" value="MFS_1"/>
    <property type="match status" value="1"/>
</dbReference>
<feature type="transmembrane region" description="Helical" evidence="6">
    <location>
        <begin position="366"/>
        <end position="389"/>
    </location>
</feature>
<feature type="domain" description="Major facilitator superfamily (MFS) profile" evidence="7">
    <location>
        <begin position="7"/>
        <end position="419"/>
    </location>
</feature>
<evidence type="ECO:0000256" key="3">
    <source>
        <dbReference type="ARBA" id="ARBA00022692"/>
    </source>
</evidence>
<gene>
    <name evidence="8" type="ORF">COV74_04190</name>
</gene>
<feature type="transmembrane region" description="Helical" evidence="6">
    <location>
        <begin position="332"/>
        <end position="354"/>
    </location>
</feature>
<protein>
    <recommendedName>
        <fullName evidence="7">Major facilitator superfamily (MFS) profile domain-containing protein</fullName>
    </recommendedName>
</protein>
<dbReference type="EMBL" id="PCVY01000040">
    <property type="protein sequence ID" value="PIQ86584.1"/>
    <property type="molecule type" value="Genomic_DNA"/>
</dbReference>
<evidence type="ECO:0000313" key="9">
    <source>
        <dbReference type="Proteomes" id="UP000230859"/>
    </source>
</evidence>
<dbReference type="Proteomes" id="UP000230859">
    <property type="component" value="Unassembled WGS sequence"/>
</dbReference>
<dbReference type="SUPFAM" id="SSF103473">
    <property type="entry name" value="MFS general substrate transporter"/>
    <property type="match status" value="1"/>
</dbReference>
<feature type="transmembrane region" description="Helical" evidence="6">
    <location>
        <begin position="7"/>
        <end position="29"/>
    </location>
</feature>
<evidence type="ECO:0000256" key="5">
    <source>
        <dbReference type="ARBA" id="ARBA00023136"/>
    </source>
</evidence>
<evidence type="ECO:0000259" key="7">
    <source>
        <dbReference type="PROSITE" id="PS50850"/>
    </source>
</evidence>
<proteinExistence type="predicted"/>
<feature type="transmembrane region" description="Helical" evidence="6">
    <location>
        <begin position="236"/>
        <end position="254"/>
    </location>
</feature>
<dbReference type="CDD" id="cd17330">
    <property type="entry name" value="MFS_SLC46_TetA_like"/>
    <property type="match status" value="1"/>
</dbReference>
<comment type="caution">
    <text evidence="8">The sequence shown here is derived from an EMBL/GenBank/DDBJ whole genome shotgun (WGS) entry which is preliminary data.</text>
</comment>
<dbReference type="Gene3D" id="1.20.1250.20">
    <property type="entry name" value="MFS general substrate transporter like domains"/>
    <property type="match status" value="1"/>
</dbReference>
<evidence type="ECO:0000256" key="4">
    <source>
        <dbReference type="ARBA" id="ARBA00022989"/>
    </source>
</evidence>
<evidence type="ECO:0000256" key="1">
    <source>
        <dbReference type="ARBA" id="ARBA00004141"/>
    </source>
</evidence>
<feature type="transmembrane region" description="Helical" evidence="6">
    <location>
        <begin position="41"/>
        <end position="61"/>
    </location>
</feature>
<comment type="subcellular location">
    <subcellularLocation>
        <location evidence="1">Membrane</location>
        <topology evidence="1">Multi-pass membrane protein</topology>
    </subcellularLocation>
</comment>
<dbReference type="PRINTS" id="PR01035">
    <property type="entry name" value="TCRTETA"/>
</dbReference>
<dbReference type="PANTHER" id="PTHR23504">
    <property type="entry name" value="MAJOR FACILITATOR SUPERFAMILY DOMAIN-CONTAINING PROTEIN 10"/>
    <property type="match status" value="1"/>
</dbReference>
<keyword evidence="5 6" id="KW-0472">Membrane</keyword>
<dbReference type="InterPro" id="IPR011701">
    <property type="entry name" value="MFS"/>
</dbReference>
<dbReference type="InterPro" id="IPR001958">
    <property type="entry name" value="Tet-R_TetA/multi-R_MdtG-like"/>
</dbReference>
<feature type="transmembrane region" description="Helical" evidence="6">
    <location>
        <begin position="169"/>
        <end position="188"/>
    </location>
</feature>
<feature type="transmembrane region" description="Helical" evidence="6">
    <location>
        <begin position="73"/>
        <end position="91"/>
    </location>
</feature>
<reference evidence="8 9" key="1">
    <citation type="submission" date="2017-09" db="EMBL/GenBank/DDBJ databases">
        <title>Depth-based differentiation of microbial function through sediment-hosted aquifers and enrichment of novel symbionts in the deep terrestrial subsurface.</title>
        <authorList>
            <person name="Probst A.J."/>
            <person name="Ladd B."/>
            <person name="Jarett J.K."/>
            <person name="Geller-Mcgrath D.E."/>
            <person name="Sieber C.M."/>
            <person name="Emerson J.B."/>
            <person name="Anantharaman K."/>
            <person name="Thomas B.C."/>
            <person name="Malmstrom R."/>
            <person name="Stieglmeier M."/>
            <person name="Klingl A."/>
            <person name="Woyke T."/>
            <person name="Ryan C.M."/>
            <person name="Banfield J.F."/>
        </authorList>
    </citation>
    <scope>NUCLEOTIDE SEQUENCE [LARGE SCALE GENOMIC DNA]</scope>
    <source>
        <strain evidence="8">CG11_big_fil_rev_8_21_14_0_20_45_26</strain>
    </source>
</reference>
<accession>A0A2H0LSD1</accession>
<dbReference type="PROSITE" id="PS50850">
    <property type="entry name" value="MFS"/>
    <property type="match status" value="1"/>
</dbReference>
<feature type="transmembrane region" description="Helical" evidence="6">
    <location>
        <begin position="395"/>
        <end position="414"/>
    </location>
</feature>
<feature type="transmembrane region" description="Helical" evidence="6">
    <location>
        <begin position="130"/>
        <end position="149"/>
    </location>
</feature>
<feature type="transmembrane region" description="Helical" evidence="6">
    <location>
        <begin position="308"/>
        <end position="326"/>
    </location>
</feature>
<feature type="transmembrane region" description="Helical" evidence="6">
    <location>
        <begin position="97"/>
        <end position="118"/>
    </location>
</feature>
<feature type="transmembrane region" description="Helical" evidence="6">
    <location>
        <begin position="274"/>
        <end position="296"/>
    </location>
</feature>
<evidence type="ECO:0000256" key="2">
    <source>
        <dbReference type="ARBA" id="ARBA00022448"/>
    </source>
</evidence>
<keyword evidence="4 6" id="KW-1133">Transmembrane helix</keyword>
<dbReference type="InterPro" id="IPR020846">
    <property type="entry name" value="MFS_dom"/>
</dbReference>
<dbReference type="GO" id="GO:0016020">
    <property type="term" value="C:membrane"/>
    <property type="evidence" value="ECO:0007669"/>
    <property type="project" value="UniProtKB-SubCell"/>
</dbReference>
<name>A0A2H0LSD1_9BACT</name>
<dbReference type="InterPro" id="IPR036259">
    <property type="entry name" value="MFS_trans_sf"/>
</dbReference>
<dbReference type="AlphaFoldDB" id="A0A2H0LSD1"/>
<sequence length="420" mass="45384">MKKGSSALLTIFLVILVDLIGFGIILPLIPYYASTFHATPIAIGFLFSIYSLAQLIFSPIWGGLSDRIGRRPIMMISTLGAAVAYVVFALSNNLPMLFFSRLLAGIMGGNISTGYAYVADITSHEDRAKGMGLIGAAFGIGFVLGPALATILIHPRFLSFLNLDTAHKYMLPGFFACALSVLSFILVLTKLKETVHHTLHEEEEPIAYEQGETGLFKSSIFSKGFWQFLLQKQSSIIPHLFLLLVGCAFLNSFAQSSLYSAFPLYCKNIMNISAGHVGTLYVYMGVVAVIIQGVLIRIITRWLSEKKVFLIGSIIMPIGLAAVAFMPSKGWLAFSLCVMSLGASLYGPTLNSLISKEADPSQLGRAMGISQGISALARVLGPAWGGFLFGIQYRLPFLLTAGLLSFAIIVGVSIQSKLDV</sequence>